<evidence type="ECO:0000313" key="2">
    <source>
        <dbReference type="EMBL" id="MFD1643056.1"/>
    </source>
</evidence>
<dbReference type="AlphaFoldDB" id="A0ABD6D9R7"/>
<protein>
    <submittedName>
        <fullName evidence="2">Uncharacterized protein</fullName>
    </submittedName>
</protein>
<proteinExistence type="predicted"/>
<evidence type="ECO:0000313" key="3">
    <source>
        <dbReference type="Proteomes" id="UP001597052"/>
    </source>
</evidence>
<dbReference type="Proteomes" id="UP001597052">
    <property type="component" value="Unassembled WGS sequence"/>
</dbReference>
<keyword evidence="1" id="KW-0472">Membrane</keyword>
<feature type="transmembrane region" description="Helical" evidence="1">
    <location>
        <begin position="54"/>
        <end position="72"/>
    </location>
</feature>
<comment type="caution">
    <text evidence="2">The sequence shown here is derived from an EMBL/GenBank/DDBJ whole genome shotgun (WGS) entry which is preliminary data.</text>
</comment>
<sequence length="79" mass="8356">MSTQKLGASGSADGGSWWLRRPETVEEWLAATVAVVVTSLLVGVALGWPRGGVSAGILFGGIGLVITVDRLWRRLDHPT</sequence>
<keyword evidence="1" id="KW-0812">Transmembrane</keyword>
<accession>A0ABD6D9R7</accession>
<name>A0ABD6D9R7_9EURY</name>
<keyword evidence="1" id="KW-1133">Transmembrane helix</keyword>
<gene>
    <name evidence="2" type="ORF">ACFSBW_14360</name>
</gene>
<dbReference type="RefSeq" id="WP_256396417.1">
    <property type="nucleotide sequence ID" value="NZ_JANHDJ010000004.1"/>
</dbReference>
<evidence type="ECO:0000256" key="1">
    <source>
        <dbReference type="SAM" id="Phobius"/>
    </source>
</evidence>
<feature type="transmembrane region" description="Helical" evidence="1">
    <location>
        <begin position="28"/>
        <end position="48"/>
    </location>
</feature>
<keyword evidence="3" id="KW-1185">Reference proteome</keyword>
<reference evidence="2 3" key="1">
    <citation type="journal article" date="2019" name="Int. J. Syst. Evol. Microbiol.">
        <title>The Global Catalogue of Microorganisms (GCM) 10K type strain sequencing project: providing services to taxonomists for standard genome sequencing and annotation.</title>
        <authorList>
            <consortium name="The Broad Institute Genomics Platform"/>
            <consortium name="The Broad Institute Genome Sequencing Center for Infectious Disease"/>
            <person name="Wu L."/>
            <person name="Ma J."/>
        </authorList>
    </citation>
    <scope>NUCLEOTIDE SEQUENCE [LARGE SCALE GENOMIC DNA]</scope>
    <source>
        <strain evidence="2 3">CGMCC 1.10593</strain>
    </source>
</reference>
<organism evidence="2 3">
    <name type="scientific">Halohasta litorea</name>
    <dbReference type="NCBI Taxonomy" id="869891"/>
    <lineage>
        <taxon>Archaea</taxon>
        <taxon>Methanobacteriati</taxon>
        <taxon>Methanobacteriota</taxon>
        <taxon>Stenosarchaea group</taxon>
        <taxon>Halobacteria</taxon>
        <taxon>Halobacteriales</taxon>
        <taxon>Haloferacaceae</taxon>
        <taxon>Halohasta</taxon>
    </lineage>
</organism>
<dbReference type="EMBL" id="JBHUDM010000004">
    <property type="protein sequence ID" value="MFD1643056.1"/>
    <property type="molecule type" value="Genomic_DNA"/>
</dbReference>